<keyword evidence="8" id="KW-1185">Reference proteome</keyword>
<accession>A0A1B7Y7N1</accession>
<dbReference type="KEGG" id="chig:CH63R_09531"/>
<dbReference type="InterPro" id="IPR043132">
    <property type="entry name" value="BCAT-like_C"/>
</dbReference>
<comment type="caution">
    <text evidence="7">The sequence shown here is derived from an EMBL/GenBank/DDBJ whole genome shotgun (WGS) entry which is preliminary data.</text>
</comment>
<protein>
    <submittedName>
        <fullName evidence="7">Branched-chain-amino-acid aminotransferase</fullName>
    </submittedName>
</protein>
<dbReference type="PIRSF" id="PIRSF006468">
    <property type="entry name" value="BCAT1"/>
    <property type="match status" value="1"/>
</dbReference>
<feature type="modified residue" description="N6-(pyridoxal phosphate)lysine" evidence="6">
    <location>
        <position position="221"/>
    </location>
</feature>
<gene>
    <name evidence="7" type="ORF">CH63R_09531</name>
</gene>
<dbReference type="PANTHER" id="PTHR42825">
    <property type="entry name" value="AMINO ACID AMINOTRANSFERASE"/>
    <property type="match status" value="1"/>
</dbReference>
<dbReference type="RefSeq" id="XP_018156528.1">
    <property type="nucleotide sequence ID" value="XM_018304505.1"/>
</dbReference>
<dbReference type="InterPro" id="IPR001544">
    <property type="entry name" value="Aminotrans_IV"/>
</dbReference>
<dbReference type="GO" id="GO:0009081">
    <property type="term" value="P:branched-chain amino acid metabolic process"/>
    <property type="evidence" value="ECO:0007669"/>
    <property type="project" value="InterPro"/>
</dbReference>
<sequence length="381" mass="41700">MPAPKPKADFDWLVYDSKKNPGTCRVLVALLPSWFASKVRLPLSEPSLMQFAVNGHVQSVFSIQTGQWSTPAFVESPLLSVHGLAPGLNYGQHIFEGLKAFRRPDDEIAVFRPGDHAARFQRSAAFLEMPEVPKSLFLQCVDLAVRRNAEYVPPHDVVGGSLYIRPLEFASSVQIGLDPPDEYTFCVYVQPHFGLHAVSSLKALVADDYDRVATRGAGKAKMGGNYACIPKWSRLAKEEGFNLLLHLDSSTQTKIEEFSTSGFVGIRDDGEGSVTALVSDSETVLDSITVDSMALLATSFGWGVERRSINFAELATITEAMAAGTASGVLSVSNIYRKATGERFDLVSGGPCYARISGALRRIQRGVEQDRFGWCRVVEMK</sequence>
<dbReference type="OrthoDB" id="409992at2759"/>
<dbReference type="Pfam" id="PF01063">
    <property type="entry name" value="Aminotran_4"/>
    <property type="match status" value="1"/>
</dbReference>
<dbReference type="PANTHER" id="PTHR42825:SF2">
    <property type="entry name" value="BRANCHED-CHAIN-AMINO-ACID AMINOTRANSFERASE 3, CHLOROPLASTIC-RELATED"/>
    <property type="match status" value="1"/>
</dbReference>
<dbReference type="GO" id="GO:0004084">
    <property type="term" value="F:branched-chain-amino-acid transaminase activity"/>
    <property type="evidence" value="ECO:0007669"/>
    <property type="project" value="InterPro"/>
</dbReference>
<evidence type="ECO:0000313" key="8">
    <source>
        <dbReference type="Proteomes" id="UP000092177"/>
    </source>
</evidence>
<evidence type="ECO:0000256" key="5">
    <source>
        <dbReference type="ARBA" id="ARBA00022898"/>
    </source>
</evidence>
<comment type="similarity">
    <text evidence="2">Belongs to the class-IV pyridoxal-phosphate-dependent aminotransferase family.</text>
</comment>
<proteinExistence type="inferred from homology"/>
<dbReference type="Proteomes" id="UP000092177">
    <property type="component" value="Chromosome 6"/>
</dbReference>
<comment type="cofactor">
    <cofactor evidence="1">
        <name>pyridoxal 5'-phosphate</name>
        <dbReference type="ChEBI" id="CHEBI:597326"/>
    </cofactor>
</comment>
<evidence type="ECO:0000256" key="4">
    <source>
        <dbReference type="ARBA" id="ARBA00022679"/>
    </source>
</evidence>
<name>A0A1B7Y7N1_COLHI</name>
<dbReference type="VEuPathDB" id="FungiDB:CH63R_09531"/>
<dbReference type="InterPro" id="IPR043131">
    <property type="entry name" value="BCAT-like_N"/>
</dbReference>
<evidence type="ECO:0000256" key="1">
    <source>
        <dbReference type="ARBA" id="ARBA00001933"/>
    </source>
</evidence>
<keyword evidence="5" id="KW-0663">Pyridoxal phosphate</keyword>
<organism evidence="7 8">
    <name type="scientific">Colletotrichum higginsianum (strain IMI 349063)</name>
    <name type="common">Crucifer anthracnose fungus</name>
    <dbReference type="NCBI Taxonomy" id="759273"/>
    <lineage>
        <taxon>Eukaryota</taxon>
        <taxon>Fungi</taxon>
        <taxon>Dikarya</taxon>
        <taxon>Ascomycota</taxon>
        <taxon>Pezizomycotina</taxon>
        <taxon>Sordariomycetes</taxon>
        <taxon>Hypocreomycetidae</taxon>
        <taxon>Glomerellales</taxon>
        <taxon>Glomerellaceae</taxon>
        <taxon>Colletotrichum</taxon>
        <taxon>Colletotrichum destructivum species complex</taxon>
    </lineage>
</organism>
<keyword evidence="3 7" id="KW-0032">Aminotransferase</keyword>
<keyword evidence="4 7" id="KW-0808">Transferase</keyword>
<evidence type="ECO:0000256" key="3">
    <source>
        <dbReference type="ARBA" id="ARBA00022576"/>
    </source>
</evidence>
<evidence type="ECO:0000256" key="2">
    <source>
        <dbReference type="ARBA" id="ARBA00009320"/>
    </source>
</evidence>
<dbReference type="AlphaFoldDB" id="A0A1B7Y7N1"/>
<reference evidence="8" key="1">
    <citation type="journal article" date="2017" name="BMC Genomics">
        <title>Gapless genome assembly of Colletotrichum higginsianum reveals chromosome structure and association of transposable elements with secondary metabolite gene clusters.</title>
        <authorList>
            <person name="Dallery J.-F."/>
            <person name="Lapalu N."/>
            <person name="Zampounis A."/>
            <person name="Pigne S."/>
            <person name="Luyten I."/>
            <person name="Amselem J."/>
            <person name="Wittenberg A.H.J."/>
            <person name="Zhou S."/>
            <person name="de Queiroz M.V."/>
            <person name="Robin G.P."/>
            <person name="Auger A."/>
            <person name="Hainaut M."/>
            <person name="Henrissat B."/>
            <person name="Kim K.-T."/>
            <person name="Lee Y.-H."/>
            <person name="Lespinet O."/>
            <person name="Schwartz D.C."/>
            <person name="Thon M.R."/>
            <person name="O'Connell R.J."/>
        </authorList>
    </citation>
    <scope>NUCLEOTIDE SEQUENCE [LARGE SCALE GENOMIC DNA]</scope>
    <source>
        <strain evidence="8">IMI 349063</strain>
    </source>
</reference>
<evidence type="ECO:0000313" key="7">
    <source>
        <dbReference type="EMBL" id="OBR08010.1"/>
    </source>
</evidence>
<dbReference type="GeneID" id="28868612"/>
<dbReference type="EMBL" id="LTAN01000006">
    <property type="protein sequence ID" value="OBR08010.1"/>
    <property type="molecule type" value="Genomic_DNA"/>
</dbReference>
<dbReference type="InterPro" id="IPR005786">
    <property type="entry name" value="B_amino_transII"/>
</dbReference>
<dbReference type="Gene3D" id="3.20.10.10">
    <property type="entry name" value="D-amino Acid Aminotransferase, subunit A, domain 2"/>
    <property type="match status" value="1"/>
</dbReference>
<dbReference type="InterPro" id="IPR036038">
    <property type="entry name" value="Aminotransferase-like"/>
</dbReference>
<evidence type="ECO:0000256" key="6">
    <source>
        <dbReference type="PIRSR" id="PIRSR006468-1"/>
    </source>
</evidence>
<dbReference type="Gene3D" id="3.30.470.10">
    <property type="match status" value="1"/>
</dbReference>
<dbReference type="SUPFAM" id="SSF56752">
    <property type="entry name" value="D-aminoacid aminotransferase-like PLP-dependent enzymes"/>
    <property type="match status" value="1"/>
</dbReference>